<gene>
    <name evidence="4" type="ORF">SAMN02982931_04312</name>
</gene>
<evidence type="ECO:0000313" key="5">
    <source>
        <dbReference type="Proteomes" id="UP000199071"/>
    </source>
</evidence>
<evidence type="ECO:0000256" key="2">
    <source>
        <dbReference type="ARBA" id="ARBA00022801"/>
    </source>
</evidence>
<proteinExistence type="inferred from homology"/>
<keyword evidence="2" id="KW-0378">Hydrolase</keyword>
<evidence type="ECO:0000313" key="4">
    <source>
        <dbReference type="EMBL" id="SDB54619.1"/>
    </source>
</evidence>
<protein>
    <submittedName>
        <fullName evidence="4">Acetyl esterase</fullName>
    </submittedName>
</protein>
<dbReference type="PANTHER" id="PTHR48081:SF8">
    <property type="entry name" value="ALPHA_BETA HYDROLASE FOLD-3 DOMAIN-CONTAINING PROTEIN-RELATED"/>
    <property type="match status" value="1"/>
</dbReference>
<dbReference type="Proteomes" id="UP000199071">
    <property type="component" value="Unassembled WGS sequence"/>
</dbReference>
<dbReference type="Gene3D" id="3.40.50.1820">
    <property type="entry name" value="alpha/beta hydrolase"/>
    <property type="match status" value="1"/>
</dbReference>
<dbReference type="AlphaFoldDB" id="A0A1G6EAX3"/>
<organism evidence="4 5">
    <name type="scientific">Bauldia litoralis</name>
    <dbReference type="NCBI Taxonomy" id="665467"/>
    <lineage>
        <taxon>Bacteria</taxon>
        <taxon>Pseudomonadati</taxon>
        <taxon>Pseudomonadota</taxon>
        <taxon>Alphaproteobacteria</taxon>
        <taxon>Hyphomicrobiales</taxon>
        <taxon>Kaistiaceae</taxon>
        <taxon>Bauldia</taxon>
    </lineage>
</organism>
<dbReference type="GO" id="GO:0016787">
    <property type="term" value="F:hydrolase activity"/>
    <property type="evidence" value="ECO:0007669"/>
    <property type="project" value="UniProtKB-KW"/>
</dbReference>
<comment type="similarity">
    <text evidence="1">Belongs to the 'GDXG' lipolytic enzyme family.</text>
</comment>
<reference evidence="4 5" key="1">
    <citation type="submission" date="2016-10" db="EMBL/GenBank/DDBJ databases">
        <authorList>
            <person name="de Groot N.N."/>
        </authorList>
    </citation>
    <scope>NUCLEOTIDE SEQUENCE [LARGE SCALE GENOMIC DNA]</scope>
    <source>
        <strain evidence="4 5">ATCC 35022</strain>
    </source>
</reference>
<evidence type="ECO:0000259" key="3">
    <source>
        <dbReference type="Pfam" id="PF07859"/>
    </source>
</evidence>
<dbReference type="PANTHER" id="PTHR48081">
    <property type="entry name" value="AB HYDROLASE SUPERFAMILY PROTEIN C4A8.06C"/>
    <property type="match status" value="1"/>
</dbReference>
<dbReference type="InterPro" id="IPR002168">
    <property type="entry name" value="Lipase_GDXG_HIS_AS"/>
</dbReference>
<name>A0A1G6EAX3_9HYPH</name>
<dbReference type="SUPFAM" id="SSF53474">
    <property type="entry name" value="alpha/beta-Hydrolases"/>
    <property type="match status" value="1"/>
</dbReference>
<dbReference type="OrthoDB" id="9806180at2"/>
<dbReference type="InterPro" id="IPR050300">
    <property type="entry name" value="GDXG_lipolytic_enzyme"/>
</dbReference>
<dbReference type="EMBL" id="FMXQ01000011">
    <property type="protein sequence ID" value="SDB54619.1"/>
    <property type="molecule type" value="Genomic_DNA"/>
</dbReference>
<dbReference type="RefSeq" id="WP_090880036.1">
    <property type="nucleotide sequence ID" value="NZ_FMXQ01000011.1"/>
</dbReference>
<sequence length="324" mass="34578">MSVEPAPSPLAEASMLDPAYLPFLKAIGPSDPAIVPSEASIAEVRAAASRARLPWQRGGATMHTIVEETIATPEGALRMRVYYPSDTRPLPTLIYFHGGGWALLDIDTHDRIMREYAAAAGWAVVGVDYPLAPEVRFPDTVPSCVSTIDAVRSRFPPLGLTAPLALGGDSSGAHLALACAIAMRDAGAPPVDALILNYGVYDGSRAHPSHVTFSAPPFTLTGDRMAWFWDLYCPDADRRAEPLASPLHGDLAGLPPIRLVTTGLDILRDENLAMLVRLFEAGNAVSLDHHPHAPHAFLEALAVHPEPMRAIAQTAAWLNAVTAS</sequence>
<keyword evidence="5" id="KW-1185">Reference proteome</keyword>
<feature type="domain" description="Alpha/beta hydrolase fold-3" evidence="3">
    <location>
        <begin position="93"/>
        <end position="298"/>
    </location>
</feature>
<dbReference type="InterPro" id="IPR013094">
    <property type="entry name" value="AB_hydrolase_3"/>
</dbReference>
<accession>A0A1G6EAX3</accession>
<evidence type="ECO:0000256" key="1">
    <source>
        <dbReference type="ARBA" id="ARBA00010515"/>
    </source>
</evidence>
<dbReference type="STRING" id="665467.SAMN02982931_04312"/>
<dbReference type="Pfam" id="PF07859">
    <property type="entry name" value="Abhydrolase_3"/>
    <property type="match status" value="1"/>
</dbReference>
<dbReference type="InterPro" id="IPR029058">
    <property type="entry name" value="AB_hydrolase_fold"/>
</dbReference>
<dbReference type="PROSITE" id="PS01173">
    <property type="entry name" value="LIPASE_GDXG_HIS"/>
    <property type="match status" value="1"/>
</dbReference>